<evidence type="ECO:0000313" key="1">
    <source>
        <dbReference type="EMBL" id="MCT9811641.1"/>
    </source>
</evidence>
<accession>A0ABT2PMD2</accession>
<protein>
    <submittedName>
        <fullName evidence="1">Uncharacterized protein</fullName>
    </submittedName>
</protein>
<organism evidence="1 2">
    <name type="scientific">Acidovorax bellezanensis</name>
    <dbReference type="NCBI Taxonomy" id="2976702"/>
    <lineage>
        <taxon>Bacteria</taxon>
        <taxon>Pseudomonadati</taxon>
        <taxon>Pseudomonadota</taxon>
        <taxon>Betaproteobacteria</taxon>
        <taxon>Burkholderiales</taxon>
        <taxon>Comamonadaceae</taxon>
        <taxon>Acidovorax</taxon>
    </lineage>
</organism>
<dbReference type="Proteomes" id="UP001525968">
    <property type="component" value="Unassembled WGS sequence"/>
</dbReference>
<proteinExistence type="predicted"/>
<name>A0ABT2PMD2_9BURK</name>
<keyword evidence="2" id="KW-1185">Reference proteome</keyword>
<gene>
    <name evidence="1" type="ORF">N0K08_13405</name>
</gene>
<reference evidence="1 2" key="1">
    <citation type="submission" date="2022-09" db="EMBL/GenBank/DDBJ databases">
        <title>Draft genome of isolate Be4.</title>
        <authorList>
            <person name="Sanchez-Castro I."/>
            <person name="Martinez-Rodriguez P."/>
            <person name="Descostes M."/>
            <person name="Merroun M."/>
        </authorList>
    </citation>
    <scope>NUCLEOTIDE SEQUENCE [LARGE SCALE GENOMIC DNA]</scope>
    <source>
        <strain evidence="1 2">Be4</strain>
    </source>
</reference>
<dbReference type="EMBL" id="JAODYH010000005">
    <property type="protein sequence ID" value="MCT9811641.1"/>
    <property type="molecule type" value="Genomic_DNA"/>
</dbReference>
<evidence type="ECO:0000313" key="2">
    <source>
        <dbReference type="Proteomes" id="UP001525968"/>
    </source>
</evidence>
<dbReference type="RefSeq" id="WP_261500877.1">
    <property type="nucleotide sequence ID" value="NZ_JAODYH010000005.1"/>
</dbReference>
<sequence>MTTAPRTEFPENFQARIRGHVQHRVGDGPLADVPPGLTVQVGTAIASMVLSWESEGQPVTITLAKAEFELYVANGAIEVQGMDATVA</sequence>
<comment type="caution">
    <text evidence="1">The sequence shown here is derived from an EMBL/GenBank/DDBJ whole genome shotgun (WGS) entry which is preliminary data.</text>
</comment>